<feature type="region of interest" description="Disordered" evidence="1">
    <location>
        <begin position="1"/>
        <end position="46"/>
    </location>
</feature>
<evidence type="ECO:0000256" key="1">
    <source>
        <dbReference type="SAM" id="MobiDB-lite"/>
    </source>
</evidence>
<organism evidence="2">
    <name type="scientific">freshwater metagenome</name>
    <dbReference type="NCBI Taxonomy" id="449393"/>
    <lineage>
        <taxon>unclassified sequences</taxon>
        <taxon>metagenomes</taxon>
        <taxon>ecological metagenomes</taxon>
    </lineage>
</organism>
<name>A0A6J7HHU9_9ZZZZ</name>
<gene>
    <name evidence="2" type="ORF">UFOPK3609_01292</name>
</gene>
<dbReference type="AlphaFoldDB" id="A0A6J7HHU9"/>
<evidence type="ECO:0000313" key="2">
    <source>
        <dbReference type="EMBL" id="CAB4918928.1"/>
    </source>
</evidence>
<dbReference type="EMBL" id="CAFBMQ010000204">
    <property type="protein sequence ID" value="CAB4918928.1"/>
    <property type="molecule type" value="Genomic_DNA"/>
</dbReference>
<reference evidence="2" key="1">
    <citation type="submission" date="2020-05" db="EMBL/GenBank/DDBJ databases">
        <authorList>
            <person name="Chiriac C."/>
            <person name="Salcher M."/>
            <person name="Ghai R."/>
            <person name="Kavagutti S V."/>
        </authorList>
    </citation>
    <scope>NUCLEOTIDE SEQUENCE</scope>
</reference>
<accession>A0A6J7HHU9</accession>
<proteinExistence type="predicted"/>
<sequence>MPEVAHTMTGVNPRATSESIRRASSSGRMARSPSTGTTRTASEPRPAMRAAFSMLECVWAET</sequence>
<protein>
    <submittedName>
        <fullName evidence="2">Unannotated protein</fullName>
    </submittedName>
</protein>
<feature type="compositionally biased region" description="Low complexity" evidence="1">
    <location>
        <begin position="22"/>
        <end position="34"/>
    </location>
</feature>